<dbReference type="RefSeq" id="WP_110047374.1">
    <property type="nucleotide sequence ID" value="NZ_CP054612.1"/>
</dbReference>
<dbReference type="Proteomes" id="UP000246635">
    <property type="component" value="Unassembled WGS sequence"/>
</dbReference>
<evidence type="ECO:0000313" key="2">
    <source>
        <dbReference type="EMBL" id="PWV90618.1"/>
    </source>
</evidence>
<gene>
    <name evidence="2" type="ORF">DFQ01_14131</name>
</gene>
<evidence type="ECO:0000313" key="3">
    <source>
        <dbReference type="Proteomes" id="UP000246635"/>
    </source>
</evidence>
<comment type="caution">
    <text evidence="2">The sequence shown here is derived from an EMBL/GenBank/DDBJ whole genome shotgun (WGS) entry which is preliminary data.</text>
</comment>
<organism evidence="2 3">
    <name type="scientific">Paenibacillus cellulosilyticus</name>
    <dbReference type="NCBI Taxonomy" id="375489"/>
    <lineage>
        <taxon>Bacteria</taxon>
        <taxon>Bacillati</taxon>
        <taxon>Bacillota</taxon>
        <taxon>Bacilli</taxon>
        <taxon>Bacillales</taxon>
        <taxon>Paenibacillaceae</taxon>
        <taxon>Paenibacillus</taxon>
    </lineage>
</organism>
<dbReference type="EMBL" id="QGTQ01000041">
    <property type="protein sequence ID" value="PWV90618.1"/>
    <property type="molecule type" value="Genomic_DNA"/>
</dbReference>
<keyword evidence="1" id="KW-0472">Membrane</keyword>
<keyword evidence="1" id="KW-1133">Transmembrane helix</keyword>
<feature type="transmembrane region" description="Helical" evidence="1">
    <location>
        <begin position="35"/>
        <end position="54"/>
    </location>
</feature>
<reference evidence="2 3" key="1">
    <citation type="submission" date="2018-05" db="EMBL/GenBank/DDBJ databases">
        <title>Genomic Encyclopedia of Type Strains, Phase III (KMG-III): the genomes of soil and plant-associated and newly described type strains.</title>
        <authorList>
            <person name="Whitman W."/>
        </authorList>
    </citation>
    <scope>NUCLEOTIDE SEQUENCE [LARGE SCALE GENOMIC DNA]</scope>
    <source>
        <strain evidence="2 3">CECT 5696</strain>
    </source>
</reference>
<keyword evidence="1" id="KW-0812">Transmembrane</keyword>
<proteinExistence type="predicted"/>
<sequence length="234" mass="27430">MNTKTLYESTENEKGENTFPSQIIDWIKNNSNSSFNWLITILAISAIVTVITNYKKIYDLGMKVFFKKEKFNKLFTSTERESNPRFGFSFLYPDLWDRFVSDNGDGNTFVHPNDDKTRIFAWGSYSLESDLNSTLKKTLEYVSRNKKYKLIKNVESGKYIRGENSRSQIEGVRIEYSYKDDNRVRIFVMQSITYYEGKEFSIMCQTKFKGKNELTEDFLKITGSLLVIEETYIS</sequence>
<accession>A0A2V2YGY2</accession>
<protein>
    <submittedName>
        <fullName evidence="2">Uncharacterized protein</fullName>
    </submittedName>
</protein>
<evidence type="ECO:0000256" key="1">
    <source>
        <dbReference type="SAM" id="Phobius"/>
    </source>
</evidence>
<name>A0A2V2YGY2_9BACL</name>
<keyword evidence="3" id="KW-1185">Reference proteome</keyword>
<dbReference type="AlphaFoldDB" id="A0A2V2YGY2"/>